<comment type="caution">
    <text evidence="1">The sequence shown here is derived from an EMBL/GenBank/DDBJ whole genome shotgun (WGS) entry which is preliminary data.</text>
</comment>
<dbReference type="Proteomes" id="UP001309705">
    <property type="component" value="Unassembled WGS sequence"/>
</dbReference>
<sequence length="59" mass="6616">MMKRKRILIPLIILLLFILYLNREALNPFAPDCKNIPAGTPKPEACKKPAKVVAPGFEI</sequence>
<protein>
    <submittedName>
        <fullName evidence="1">Uncharacterized protein</fullName>
    </submittedName>
</protein>
<dbReference type="RefSeq" id="WP_327615029.1">
    <property type="nucleotide sequence ID" value="NZ_JAYWTM010000001.1"/>
</dbReference>
<evidence type="ECO:0000313" key="2">
    <source>
        <dbReference type="Proteomes" id="UP001309705"/>
    </source>
</evidence>
<organism evidence="1 2">
    <name type="scientific">Brenneria populi</name>
    <dbReference type="NCBI Taxonomy" id="1505588"/>
    <lineage>
        <taxon>Bacteria</taxon>
        <taxon>Pseudomonadati</taxon>
        <taxon>Pseudomonadota</taxon>
        <taxon>Gammaproteobacteria</taxon>
        <taxon>Enterobacterales</taxon>
        <taxon>Pectobacteriaceae</taxon>
        <taxon>Brenneria</taxon>
    </lineage>
</organism>
<accession>A0ABU6JLJ8</accession>
<keyword evidence="2" id="KW-1185">Reference proteome</keyword>
<reference evidence="1 2" key="1">
    <citation type="journal article" date="2017" name="Int. J. Syst. Evol. Microbiol.">
        <title>Brenneria populi subsp. brevivirga subsp. nov. isolated from symptomatic bark of Populus x euramericana canker, and description of Brenneria populi subsp. populi subsp. nov.</title>
        <authorList>
            <person name="Zheng M.H."/>
            <person name="Piao C.G."/>
            <person name="Xue H."/>
            <person name="Guo M.W."/>
            <person name="Li Y."/>
        </authorList>
    </citation>
    <scope>NUCLEOTIDE SEQUENCE [LARGE SCALE GENOMIC DNA]</scope>
    <source>
        <strain evidence="1 2">D9-5</strain>
    </source>
</reference>
<proteinExistence type="predicted"/>
<name>A0ABU6JLJ8_9GAMM</name>
<evidence type="ECO:0000313" key="1">
    <source>
        <dbReference type="EMBL" id="MEC5341467.1"/>
    </source>
</evidence>
<dbReference type="EMBL" id="JAYWTM010000001">
    <property type="protein sequence ID" value="MEC5341467.1"/>
    <property type="molecule type" value="Genomic_DNA"/>
</dbReference>
<gene>
    <name evidence="1" type="ORF">VSX58_02410</name>
</gene>